<keyword evidence="5" id="KW-1185">Reference proteome</keyword>
<feature type="compositionally biased region" description="Basic and acidic residues" evidence="1">
    <location>
        <begin position="306"/>
        <end position="324"/>
    </location>
</feature>
<feature type="compositionally biased region" description="Basic and acidic residues" evidence="1">
    <location>
        <begin position="574"/>
        <end position="584"/>
    </location>
</feature>
<feature type="chain" id="PRO_5017971594" evidence="3">
    <location>
        <begin position="26"/>
        <end position="584"/>
    </location>
</feature>
<sequence>MDSKILVAVELLVLVCLFSLESASCSTKGFQITRDSRDSFKIPPSKCDSTNQSFDYCAEYNAKKDRAKKTPCDCVCDASSSTFEFRNNAWSCQKNNETRASFGCGMFLDDEDNATKLNSLKDGSEKGLKWRAGPCTINIQDSLYIKCFGKGDSVATATSAQIQIEEGSKPVVNELELEYPSRNHVVGGIVKLTLECKGPGPSTTVGCLLVKLQGSTSCPVAGTPETTTLPTAVETLSKEVVPSVATSQAQIFSPPDSSAGKQTKRLDDLSVFLIVGLTISLSLLFVIVGTFVYRRNCVRNHLYWDTDEHSSHSNPDSERGEKDASYASLSHCTTTTYASAYNIPSTMGGINTLDGEEPIYSTVDEYQDPAITESPRKVRPLSVEQRVYNLVEVLDTSTPDGSYEYCSNEVSQAQSPLSVEQRMYNVIEGLEVNTSDGPHGDVAQEGAQESQVPLSVEQRVYNLVEPLDNTNTLDGPNEEGSAMQPPISVEQRLYNTIEPLDTVTCQQGDNCDPKSKEIGKYPFYNILEEPLPSDIEQGERNRSSSAKEHVYNVPEELKVEGTKEPSDASASLDSSRDYDEPIEL</sequence>
<feature type="transmembrane region" description="Helical" evidence="2">
    <location>
        <begin position="271"/>
        <end position="293"/>
    </location>
</feature>
<accession>A0A3M6TVP5</accession>
<feature type="region of interest" description="Disordered" evidence="1">
    <location>
        <begin position="531"/>
        <end position="584"/>
    </location>
</feature>
<protein>
    <submittedName>
        <fullName evidence="4">Uncharacterized protein</fullName>
    </submittedName>
</protein>
<reference evidence="4 5" key="1">
    <citation type="journal article" date="2018" name="Sci. Rep.">
        <title>Comparative analysis of the Pocillopora damicornis genome highlights role of immune system in coral evolution.</title>
        <authorList>
            <person name="Cunning R."/>
            <person name="Bay R.A."/>
            <person name="Gillette P."/>
            <person name="Baker A.C."/>
            <person name="Traylor-Knowles N."/>
        </authorList>
    </citation>
    <scope>NUCLEOTIDE SEQUENCE [LARGE SCALE GENOMIC DNA]</scope>
    <source>
        <strain evidence="4">RSMAS</strain>
        <tissue evidence="4">Whole animal</tissue>
    </source>
</reference>
<keyword evidence="2" id="KW-1133">Transmembrane helix</keyword>
<keyword evidence="2" id="KW-0472">Membrane</keyword>
<keyword evidence="3" id="KW-0732">Signal</keyword>
<evidence type="ECO:0000256" key="2">
    <source>
        <dbReference type="SAM" id="Phobius"/>
    </source>
</evidence>
<feature type="compositionally biased region" description="Basic and acidic residues" evidence="1">
    <location>
        <begin position="537"/>
        <end position="566"/>
    </location>
</feature>
<comment type="caution">
    <text evidence="4">The sequence shown here is derived from an EMBL/GenBank/DDBJ whole genome shotgun (WGS) entry which is preliminary data.</text>
</comment>
<gene>
    <name evidence="4" type="ORF">pdam_00016079</name>
</gene>
<dbReference type="Proteomes" id="UP000275408">
    <property type="component" value="Unassembled WGS sequence"/>
</dbReference>
<dbReference type="AlphaFoldDB" id="A0A3M6TVP5"/>
<name>A0A3M6TVP5_POCDA</name>
<dbReference type="EMBL" id="RCHS01002828">
    <property type="protein sequence ID" value="RMX45436.1"/>
    <property type="molecule type" value="Genomic_DNA"/>
</dbReference>
<evidence type="ECO:0000313" key="4">
    <source>
        <dbReference type="EMBL" id="RMX45436.1"/>
    </source>
</evidence>
<feature type="region of interest" description="Disordered" evidence="1">
    <location>
        <begin position="306"/>
        <end position="325"/>
    </location>
</feature>
<evidence type="ECO:0000256" key="3">
    <source>
        <dbReference type="SAM" id="SignalP"/>
    </source>
</evidence>
<feature type="signal peptide" evidence="3">
    <location>
        <begin position="1"/>
        <end position="25"/>
    </location>
</feature>
<organism evidence="4 5">
    <name type="scientific">Pocillopora damicornis</name>
    <name type="common">Cauliflower coral</name>
    <name type="synonym">Millepora damicornis</name>
    <dbReference type="NCBI Taxonomy" id="46731"/>
    <lineage>
        <taxon>Eukaryota</taxon>
        <taxon>Metazoa</taxon>
        <taxon>Cnidaria</taxon>
        <taxon>Anthozoa</taxon>
        <taxon>Hexacorallia</taxon>
        <taxon>Scleractinia</taxon>
        <taxon>Astrocoeniina</taxon>
        <taxon>Pocilloporidae</taxon>
        <taxon>Pocillopora</taxon>
    </lineage>
</organism>
<evidence type="ECO:0000256" key="1">
    <source>
        <dbReference type="SAM" id="MobiDB-lite"/>
    </source>
</evidence>
<dbReference type="OrthoDB" id="5955824at2759"/>
<evidence type="ECO:0000313" key="5">
    <source>
        <dbReference type="Proteomes" id="UP000275408"/>
    </source>
</evidence>
<keyword evidence="2" id="KW-0812">Transmembrane</keyword>
<proteinExistence type="predicted"/>